<organism evidence="3 4">
    <name type="scientific">Rhamnella rubrinervis</name>
    <dbReference type="NCBI Taxonomy" id="2594499"/>
    <lineage>
        <taxon>Eukaryota</taxon>
        <taxon>Viridiplantae</taxon>
        <taxon>Streptophyta</taxon>
        <taxon>Embryophyta</taxon>
        <taxon>Tracheophyta</taxon>
        <taxon>Spermatophyta</taxon>
        <taxon>Magnoliopsida</taxon>
        <taxon>eudicotyledons</taxon>
        <taxon>Gunneridae</taxon>
        <taxon>Pentapetalae</taxon>
        <taxon>rosids</taxon>
        <taxon>fabids</taxon>
        <taxon>Rosales</taxon>
        <taxon>Rhamnaceae</taxon>
        <taxon>rhamnoid group</taxon>
        <taxon>Rhamneae</taxon>
        <taxon>Rhamnella</taxon>
    </lineage>
</organism>
<dbReference type="FunFam" id="1.25.40.10:FF:000366">
    <property type="entry name" value="Pentatricopeptide (PPR) repeat-containing protein"/>
    <property type="match status" value="1"/>
</dbReference>
<dbReference type="Pfam" id="PF01535">
    <property type="entry name" value="PPR"/>
    <property type="match status" value="3"/>
</dbReference>
<dbReference type="AlphaFoldDB" id="A0A8K0GU11"/>
<evidence type="ECO:0008006" key="5">
    <source>
        <dbReference type="Google" id="ProtNLM"/>
    </source>
</evidence>
<dbReference type="GO" id="GO:0009451">
    <property type="term" value="P:RNA modification"/>
    <property type="evidence" value="ECO:0007669"/>
    <property type="project" value="InterPro"/>
</dbReference>
<sequence>MNRRNVFSQVLSKKPTSFVTFCYSRSTVQSLYPLYNLSTCIASLQACANHENLARGQQIHSYMLTNGLLDSPVSVTSLINMYSKCNRMDFAISIFNHPPHECNVFAYNAIIAGFIANGLAGNGFEFYKKMRVMGVMPDKFTFPCVIRACCDVVEVWKIHGMLFKLGLELDVFVGSALVNMYLKFGFVEEAQVVFEELPVKDIVLWNAMVNGYAVIGRFDEALKVFRIMGKEGVVSSRFTVTGVLSIFAAKGDFDNGRAVHAFVIKMRYDIGIAVSNALIDMYGKCKCIQEALLIFEMMVEKDIFSWNSIISVHEQCTDHDATLRLFGRMFGAGVLPDLVTVTTVLPACSHMAALMHGRAVHAYMITNGFGRDDNNSKFMDDALVSNAVMDMYAKCGSMRNAYMVFSKMSNKDVASWNIMIMGYGAHGYGNEALDMFSHMCEAQLKPDEITFVGVLSACNHAGLLRQGHEYFTQMTSRYGVVPTIEHYTCVIDMLGRAGKLEEAHELVKTMPIEANPVVWRALLAACRLHGNADLAKVAAQQVIELEPEHCGSYVLMSNIYGVAGRYEEVSEVRHAMRQQNVKKIPGCSWIELKNGVHAFSTGDRGHPDANLIYAHLASLTARLREYGYVPQM</sequence>
<dbReference type="FunFam" id="1.25.40.10:FF:000144">
    <property type="entry name" value="Pentatricopeptide repeat-containing protein, mitochondrial"/>
    <property type="match status" value="1"/>
</dbReference>
<accession>A0A8K0GU11</accession>
<dbReference type="Proteomes" id="UP000796880">
    <property type="component" value="Unassembled WGS sequence"/>
</dbReference>
<protein>
    <recommendedName>
        <fullName evidence="5">Pentatricopeptide repeat-containing protein</fullName>
    </recommendedName>
</protein>
<dbReference type="Pfam" id="PF20431">
    <property type="entry name" value="E_motif"/>
    <property type="match status" value="1"/>
</dbReference>
<dbReference type="PROSITE" id="PS51375">
    <property type="entry name" value="PPR"/>
    <property type="match status" value="4"/>
</dbReference>
<name>A0A8K0GU11_9ROSA</name>
<comment type="caution">
    <text evidence="3">The sequence shown here is derived from an EMBL/GenBank/DDBJ whole genome shotgun (WGS) entry which is preliminary data.</text>
</comment>
<dbReference type="Gene3D" id="1.25.40.10">
    <property type="entry name" value="Tetratricopeptide repeat domain"/>
    <property type="match status" value="4"/>
</dbReference>
<keyword evidence="4" id="KW-1185">Reference proteome</keyword>
<reference evidence="3" key="1">
    <citation type="submission" date="2020-03" db="EMBL/GenBank/DDBJ databases">
        <title>A high-quality chromosome-level genome assembly of a woody plant with both climbing and erect habits, Rhamnella rubrinervis.</title>
        <authorList>
            <person name="Lu Z."/>
            <person name="Yang Y."/>
            <person name="Zhu X."/>
            <person name="Sun Y."/>
        </authorList>
    </citation>
    <scope>NUCLEOTIDE SEQUENCE</scope>
    <source>
        <strain evidence="3">BYM</strain>
        <tissue evidence="3">Leaf</tissue>
    </source>
</reference>
<dbReference type="PANTHER" id="PTHR47926:SF498">
    <property type="entry name" value="PENTATRICOPEPTIDE REPEAT-CONTAINING PROTEIN"/>
    <property type="match status" value="1"/>
</dbReference>
<dbReference type="EMBL" id="VOIH02000009">
    <property type="protein sequence ID" value="KAF3438309.1"/>
    <property type="molecule type" value="Genomic_DNA"/>
</dbReference>
<dbReference type="OrthoDB" id="631241at2759"/>
<dbReference type="FunFam" id="1.25.40.10:FF:000627">
    <property type="entry name" value="Pentatricopeptide repeat-containing protein"/>
    <property type="match status" value="1"/>
</dbReference>
<dbReference type="NCBIfam" id="TIGR00756">
    <property type="entry name" value="PPR"/>
    <property type="match status" value="4"/>
</dbReference>
<feature type="repeat" description="PPR" evidence="2">
    <location>
        <begin position="302"/>
        <end position="336"/>
    </location>
</feature>
<dbReference type="InterPro" id="IPR046848">
    <property type="entry name" value="E_motif"/>
</dbReference>
<dbReference type="InterPro" id="IPR002885">
    <property type="entry name" value="PPR_rpt"/>
</dbReference>
<feature type="repeat" description="PPR" evidence="2">
    <location>
        <begin position="201"/>
        <end position="235"/>
    </location>
</feature>
<evidence type="ECO:0000313" key="3">
    <source>
        <dbReference type="EMBL" id="KAF3438309.1"/>
    </source>
</evidence>
<dbReference type="Pfam" id="PF13041">
    <property type="entry name" value="PPR_2"/>
    <property type="match status" value="3"/>
</dbReference>
<dbReference type="SUPFAM" id="SSF48452">
    <property type="entry name" value="TPR-like"/>
    <property type="match status" value="1"/>
</dbReference>
<evidence type="ECO:0000313" key="4">
    <source>
        <dbReference type="Proteomes" id="UP000796880"/>
    </source>
</evidence>
<dbReference type="InterPro" id="IPR046960">
    <property type="entry name" value="PPR_At4g14850-like_plant"/>
</dbReference>
<dbReference type="PANTHER" id="PTHR47926">
    <property type="entry name" value="PENTATRICOPEPTIDE REPEAT-CONTAINING PROTEIN"/>
    <property type="match status" value="1"/>
</dbReference>
<proteinExistence type="predicted"/>
<dbReference type="InterPro" id="IPR011990">
    <property type="entry name" value="TPR-like_helical_dom_sf"/>
</dbReference>
<dbReference type="Pfam" id="PF12854">
    <property type="entry name" value="PPR_1"/>
    <property type="match status" value="1"/>
</dbReference>
<feature type="repeat" description="PPR" evidence="2">
    <location>
        <begin position="412"/>
        <end position="446"/>
    </location>
</feature>
<dbReference type="FunFam" id="1.25.40.10:FF:000285">
    <property type="entry name" value="Pentatricopeptide repeat-containing protein, chloroplastic"/>
    <property type="match status" value="1"/>
</dbReference>
<keyword evidence="1" id="KW-0677">Repeat</keyword>
<evidence type="ECO:0000256" key="1">
    <source>
        <dbReference type="ARBA" id="ARBA00022737"/>
    </source>
</evidence>
<feature type="repeat" description="PPR" evidence="2">
    <location>
        <begin position="103"/>
        <end position="137"/>
    </location>
</feature>
<dbReference type="GO" id="GO:0003723">
    <property type="term" value="F:RNA binding"/>
    <property type="evidence" value="ECO:0007669"/>
    <property type="project" value="InterPro"/>
</dbReference>
<evidence type="ECO:0000256" key="2">
    <source>
        <dbReference type="PROSITE-ProRule" id="PRU00708"/>
    </source>
</evidence>
<gene>
    <name evidence="3" type="ORF">FNV43_RR21071</name>
</gene>